<dbReference type="EMBL" id="JBHFEH010000054">
    <property type="protein sequence ID" value="KAL2049992.1"/>
    <property type="molecule type" value="Genomic_DNA"/>
</dbReference>
<accession>A0ABR4AWE0</accession>
<name>A0ABR4AWE0_9LECA</name>
<feature type="compositionally biased region" description="Pro residues" evidence="1">
    <location>
        <begin position="12"/>
        <end position="27"/>
    </location>
</feature>
<proteinExistence type="predicted"/>
<comment type="caution">
    <text evidence="2">The sequence shown here is derived from an EMBL/GenBank/DDBJ whole genome shotgun (WGS) entry which is preliminary data.</text>
</comment>
<evidence type="ECO:0000313" key="3">
    <source>
        <dbReference type="Proteomes" id="UP001590951"/>
    </source>
</evidence>
<sequence>MPSLDHPAASAPQPPFPPPSPHPPPLLPGKIDCFKPGQSLAKPLNLADCDNTIEIILHDEAGPFTYQNWTHDGRGGSHKIPEAWHVGQCQVLLTAIYNVRDVWDEFRLIDIIVAARKVLEVCVPASKADLGGMAEVGHGKGFFVSLNGHEAPEAMDGGSGVGAVNGTSTAALDRLAQRESVSAGKDVGSS</sequence>
<dbReference type="Proteomes" id="UP001590951">
    <property type="component" value="Unassembled WGS sequence"/>
</dbReference>
<keyword evidence="3" id="KW-1185">Reference proteome</keyword>
<evidence type="ECO:0000256" key="1">
    <source>
        <dbReference type="SAM" id="MobiDB-lite"/>
    </source>
</evidence>
<feature type="compositionally biased region" description="Low complexity" evidence="1">
    <location>
        <begin position="1"/>
        <end position="11"/>
    </location>
</feature>
<organism evidence="2 3">
    <name type="scientific">Lepraria finkii</name>
    <dbReference type="NCBI Taxonomy" id="1340010"/>
    <lineage>
        <taxon>Eukaryota</taxon>
        <taxon>Fungi</taxon>
        <taxon>Dikarya</taxon>
        <taxon>Ascomycota</taxon>
        <taxon>Pezizomycotina</taxon>
        <taxon>Lecanoromycetes</taxon>
        <taxon>OSLEUM clade</taxon>
        <taxon>Lecanoromycetidae</taxon>
        <taxon>Lecanorales</taxon>
        <taxon>Lecanorineae</taxon>
        <taxon>Stereocaulaceae</taxon>
        <taxon>Lepraria</taxon>
    </lineage>
</organism>
<protein>
    <submittedName>
        <fullName evidence="2">Uncharacterized protein</fullName>
    </submittedName>
</protein>
<reference evidence="2 3" key="1">
    <citation type="submission" date="2024-09" db="EMBL/GenBank/DDBJ databases">
        <title>Rethinking Asexuality: The Enigmatic Case of Functional Sexual Genes in Lepraria (Stereocaulaceae).</title>
        <authorList>
            <person name="Doellman M."/>
            <person name="Sun Y."/>
            <person name="Barcenas-Pena A."/>
            <person name="Lumbsch H.T."/>
            <person name="Grewe F."/>
        </authorList>
    </citation>
    <scope>NUCLEOTIDE SEQUENCE [LARGE SCALE GENOMIC DNA]</scope>
    <source>
        <strain evidence="2 3">Grewe 0041</strain>
    </source>
</reference>
<feature type="region of interest" description="Disordered" evidence="1">
    <location>
        <begin position="1"/>
        <end position="27"/>
    </location>
</feature>
<gene>
    <name evidence="2" type="ORF">ABVK25_009719</name>
</gene>
<evidence type="ECO:0000313" key="2">
    <source>
        <dbReference type="EMBL" id="KAL2049992.1"/>
    </source>
</evidence>